<evidence type="ECO:0000313" key="2">
    <source>
        <dbReference type="EMBL" id="TYC54372.1"/>
    </source>
</evidence>
<sequence>MTMATLALLVVLPTGWAMAVKLADGGPAGLACQAKGAAFAVFQLAVMVGLVVLDTWWGMLFYAFLMLATGHMFLEALSKRYPASRLGAWWGQQQAAAVSRRK</sequence>
<evidence type="ECO:0000256" key="1">
    <source>
        <dbReference type="SAM" id="Phobius"/>
    </source>
</evidence>
<gene>
    <name evidence="2" type="ORF">ETQ85_19285</name>
</gene>
<comment type="caution">
    <text evidence="2">The sequence shown here is derived from an EMBL/GenBank/DDBJ whole genome shotgun (WGS) entry which is preliminary data.</text>
</comment>
<feature type="transmembrane region" description="Helical" evidence="1">
    <location>
        <begin position="41"/>
        <end position="65"/>
    </location>
</feature>
<keyword evidence="1" id="KW-1133">Transmembrane helix</keyword>
<dbReference type="EMBL" id="SDKK01000021">
    <property type="protein sequence ID" value="TYC54372.1"/>
    <property type="molecule type" value="Genomic_DNA"/>
</dbReference>
<keyword evidence="1" id="KW-0812">Transmembrane</keyword>
<dbReference type="AlphaFoldDB" id="A0A6C2CM04"/>
<reference evidence="2 3" key="1">
    <citation type="submission" date="2019-01" db="EMBL/GenBank/DDBJ databases">
        <title>Zoogloea oleivorans genome sequencing and assembly.</title>
        <authorList>
            <person name="Tancsics A."/>
            <person name="Farkas M."/>
            <person name="Kriszt B."/>
            <person name="Maroti G."/>
            <person name="Horvath B."/>
        </authorList>
    </citation>
    <scope>NUCLEOTIDE SEQUENCE [LARGE SCALE GENOMIC DNA]</scope>
    <source>
        <strain evidence="2 3">Buc</strain>
    </source>
</reference>
<organism evidence="2 3">
    <name type="scientific">Zoogloea oleivorans</name>
    <dbReference type="NCBI Taxonomy" id="1552750"/>
    <lineage>
        <taxon>Bacteria</taxon>
        <taxon>Pseudomonadati</taxon>
        <taxon>Pseudomonadota</taxon>
        <taxon>Betaproteobacteria</taxon>
        <taxon>Rhodocyclales</taxon>
        <taxon>Zoogloeaceae</taxon>
        <taxon>Zoogloea</taxon>
    </lineage>
</organism>
<protein>
    <submittedName>
        <fullName evidence="2">Uncharacterized protein</fullName>
    </submittedName>
</protein>
<keyword evidence="1" id="KW-0472">Membrane</keyword>
<keyword evidence="3" id="KW-1185">Reference proteome</keyword>
<name>A0A6C2CM04_9RHOO</name>
<accession>A0A6C2CM04</accession>
<dbReference type="RefSeq" id="WP_148580720.1">
    <property type="nucleotide sequence ID" value="NZ_JAVEUW010000049.1"/>
</dbReference>
<evidence type="ECO:0000313" key="3">
    <source>
        <dbReference type="Proteomes" id="UP000389128"/>
    </source>
</evidence>
<dbReference type="Proteomes" id="UP000389128">
    <property type="component" value="Unassembled WGS sequence"/>
</dbReference>
<proteinExistence type="predicted"/>